<feature type="DNA-binding region" description="H-T-H motif" evidence="4">
    <location>
        <begin position="55"/>
        <end position="74"/>
    </location>
</feature>
<dbReference type="InterPro" id="IPR050109">
    <property type="entry name" value="HTH-type_TetR-like_transc_reg"/>
</dbReference>
<dbReference type="Pfam" id="PF02909">
    <property type="entry name" value="TetR_C_1"/>
    <property type="match status" value="1"/>
</dbReference>
<sequence length="308" mass="33211">MTEDVEADGDLPRAVALAWGVAAHPTRGPKRELSIERIVDAAIELADEGGLAAVSMNAVATRLGFTPMSLYRYVSAKDDLVLLMQERGIGVPPDDLAGADDRADAGDWRAGLEAWTRAMAGLYVEHPWLLDIPITGVGVTPNNLAWLDTALAILDGVPLHPNAKLSVVLALLAQGRFEGIVSRGYDGSGEVESRDAALMAQLVTPEQFPHVHAAFAAGAFSDQDDDPDPFSFGRARVLDGVEAVLQGRAIEAAAPHRPDPADQAASRDPKVKEAVKARREAEKALREARKREREQLKNARERARKRAE</sequence>
<evidence type="ECO:0000256" key="3">
    <source>
        <dbReference type="ARBA" id="ARBA00023163"/>
    </source>
</evidence>
<dbReference type="InterPro" id="IPR009057">
    <property type="entry name" value="Homeodomain-like_sf"/>
</dbReference>
<accession>A0ABQ6KCY0</accession>
<dbReference type="InterPro" id="IPR001647">
    <property type="entry name" value="HTH_TetR"/>
</dbReference>
<comment type="caution">
    <text evidence="7">The sequence shown here is derived from an EMBL/GenBank/DDBJ whole genome shotgun (WGS) entry which is preliminary data.</text>
</comment>
<evidence type="ECO:0000313" key="8">
    <source>
        <dbReference type="Proteomes" id="UP001157034"/>
    </source>
</evidence>
<evidence type="ECO:0000313" key="7">
    <source>
        <dbReference type="EMBL" id="GMA96306.1"/>
    </source>
</evidence>
<evidence type="ECO:0000256" key="1">
    <source>
        <dbReference type="ARBA" id="ARBA00023015"/>
    </source>
</evidence>
<proteinExistence type="predicted"/>
<feature type="compositionally biased region" description="Basic and acidic residues" evidence="5">
    <location>
        <begin position="254"/>
        <end position="308"/>
    </location>
</feature>
<dbReference type="PROSITE" id="PS50977">
    <property type="entry name" value="HTH_TETR_2"/>
    <property type="match status" value="1"/>
</dbReference>
<keyword evidence="1" id="KW-0805">Transcription regulation</keyword>
<name>A0ABQ6KCY0_9MICO</name>
<feature type="domain" description="HTH tetR-type" evidence="6">
    <location>
        <begin position="32"/>
        <end position="92"/>
    </location>
</feature>
<dbReference type="PANTHER" id="PTHR30055">
    <property type="entry name" value="HTH-TYPE TRANSCRIPTIONAL REGULATOR RUTR"/>
    <property type="match status" value="1"/>
</dbReference>
<dbReference type="Pfam" id="PF00440">
    <property type="entry name" value="TetR_N"/>
    <property type="match status" value="1"/>
</dbReference>
<dbReference type="Gene3D" id="1.10.10.60">
    <property type="entry name" value="Homeodomain-like"/>
    <property type="match status" value="1"/>
</dbReference>
<dbReference type="EMBL" id="BSVB01000001">
    <property type="protein sequence ID" value="GMA96306.1"/>
    <property type="molecule type" value="Genomic_DNA"/>
</dbReference>
<dbReference type="RefSeq" id="WP_284254916.1">
    <property type="nucleotide sequence ID" value="NZ_BAAAQO010000004.1"/>
</dbReference>
<dbReference type="InterPro" id="IPR036271">
    <property type="entry name" value="Tet_transcr_reg_TetR-rel_C_sf"/>
</dbReference>
<reference evidence="8" key="1">
    <citation type="journal article" date="2019" name="Int. J. Syst. Evol. Microbiol.">
        <title>The Global Catalogue of Microorganisms (GCM) 10K type strain sequencing project: providing services to taxonomists for standard genome sequencing and annotation.</title>
        <authorList>
            <consortium name="The Broad Institute Genomics Platform"/>
            <consortium name="The Broad Institute Genome Sequencing Center for Infectious Disease"/>
            <person name="Wu L."/>
            <person name="Ma J."/>
        </authorList>
    </citation>
    <scope>NUCLEOTIDE SEQUENCE [LARGE SCALE GENOMIC DNA]</scope>
    <source>
        <strain evidence="8">NBRC 108894</strain>
    </source>
</reference>
<feature type="region of interest" description="Disordered" evidence="5">
    <location>
        <begin position="251"/>
        <end position="308"/>
    </location>
</feature>
<dbReference type="Proteomes" id="UP001157034">
    <property type="component" value="Unassembled WGS sequence"/>
</dbReference>
<evidence type="ECO:0000256" key="2">
    <source>
        <dbReference type="ARBA" id="ARBA00023125"/>
    </source>
</evidence>
<evidence type="ECO:0000256" key="5">
    <source>
        <dbReference type="SAM" id="MobiDB-lite"/>
    </source>
</evidence>
<dbReference type="PANTHER" id="PTHR30055:SF151">
    <property type="entry name" value="TRANSCRIPTIONAL REGULATORY PROTEIN"/>
    <property type="match status" value="1"/>
</dbReference>
<keyword evidence="2 4" id="KW-0238">DNA-binding</keyword>
<organism evidence="7 8">
    <name type="scientific">Pseudolysinimonas kribbensis</name>
    <dbReference type="NCBI Taxonomy" id="433641"/>
    <lineage>
        <taxon>Bacteria</taxon>
        <taxon>Bacillati</taxon>
        <taxon>Actinomycetota</taxon>
        <taxon>Actinomycetes</taxon>
        <taxon>Micrococcales</taxon>
        <taxon>Microbacteriaceae</taxon>
        <taxon>Pseudolysinimonas</taxon>
    </lineage>
</organism>
<dbReference type="InterPro" id="IPR004111">
    <property type="entry name" value="Repressor_TetR_C"/>
</dbReference>
<dbReference type="SUPFAM" id="SSF46689">
    <property type="entry name" value="Homeodomain-like"/>
    <property type="match status" value="1"/>
</dbReference>
<evidence type="ECO:0000259" key="6">
    <source>
        <dbReference type="PROSITE" id="PS50977"/>
    </source>
</evidence>
<evidence type="ECO:0000256" key="4">
    <source>
        <dbReference type="PROSITE-ProRule" id="PRU00335"/>
    </source>
</evidence>
<keyword evidence="3" id="KW-0804">Transcription</keyword>
<dbReference type="SUPFAM" id="SSF48498">
    <property type="entry name" value="Tetracyclin repressor-like, C-terminal domain"/>
    <property type="match status" value="1"/>
</dbReference>
<dbReference type="Gene3D" id="1.10.357.10">
    <property type="entry name" value="Tetracycline Repressor, domain 2"/>
    <property type="match status" value="1"/>
</dbReference>
<dbReference type="PRINTS" id="PR00455">
    <property type="entry name" value="HTHTETR"/>
</dbReference>
<gene>
    <name evidence="7" type="ORF">GCM10025881_31300</name>
</gene>
<protein>
    <submittedName>
        <fullName evidence="7">TetR family transcriptional regulator</fullName>
    </submittedName>
</protein>
<keyword evidence="8" id="KW-1185">Reference proteome</keyword>